<comment type="subcellular location">
    <subcellularLocation>
        <location evidence="1">Cell inner membrane</location>
    </subcellularLocation>
</comment>
<keyword evidence="7" id="KW-0812">Transmembrane</keyword>
<evidence type="ECO:0000256" key="9">
    <source>
        <dbReference type="ARBA" id="ARBA00023136"/>
    </source>
</evidence>
<gene>
    <name evidence="11" type="ORF">E5K04_14245</name>
</gene>
<dbReference type="GO" id="GO:0015627">
    <property type="term" value="C:type II protein secretion system complex"/>
    <property type="evidence" value="ECO:0007669"/>
    <property type="project" value="InterPro"/>
</dbReference>
<evidence type="ECO:0000256" key="3">
    <source>
        <dbReference type="ARBA" id="ARBA00021563"/>
    </source>
</evidence>
<reference evidence="11 12" key="1">
    <citation type="submission" date="2019-04" db="EMBL/GenBank/DDBJ databases">
        <title>Crenobacter sp. nov.</title>
        <authorList>
            <person name="Shi S."/>
        </authorList>
    </citation>
    <scope>NUCLEOTIDE SEQUENCE [LARGE SCALE GENOMIC DNA]</scope>
    <source>
        <strain evidence="11 12">GY 70310</strain>
    </source>
</reference>
<dbReference type="EMBL" id="STGJ01000019">
    <property type="protein sequence ID" value="TIC79059.1"/>
    <property type="molecule type" value="Genomic_DNA"/>
</dbReference>
<evidence type="ECO:0000313" key="11">
    <source>
        <dbReference type="EMBL" id="TIC79059.1"/>
    </source>
</evidence>
<dbReference type="Proteomes" id="UP000308891">
    <property type="component" value="Unassembled WGS sequence"/>
</dbReference>
<keyword evidence="6" id="KW-0997">Cell inner membrane</keyword>
<evidence type="ECO:0000256" key="7">
    <source>
        <dbReference type="ARBA" id="ARBA00022692"/>
    </source>
</evidence>
<dbReference type="OrthoDB" id="8558191at2"/>
<evidence type="ECO:0000256" key="1">
    <source>
        <dbReference type="ARBA" id="ARBA00004533"/>
    </source>
</evidence>
<evidence type="ECO:0000256" key="2">
    <source>
        <dbReference type="ARBA" id="ARBA00007208"/>
    </source>
</evidence>
<keyword evidence="9" id="KW-0472">Membrane</keyword>
<comment type="caution">
    <text evidence="11">The sequence shown here is derived from an EMBL/GenBank/DDBJ whole genome shotgun (WGS) entry which is preliminary data.</text>
</comment>
<evidence type="ECO:0000256" key="8">
    <source>
        <dbReference type="ARBA" id="ARBA00022927"/>
    </source>
</evidence>
<keyword evidence="5" id="KW-1003">Cell membrane</keyword>
<dbReference type="AlphaFoldDB" id="A0A4T0UK94"/>
<accession>A0A4T0UK94</accession>
<evidence type="ECO:0000313" key="12">
    <source>
        <dbReference type="Proteomes" id="UP000308891"/>
    </source>
</evidence>
<evidence type="ECO:0000256" key="4">
    <source>
        <dbReference type="ARBA" id="ARBA00022448"/>
    </source>
</evidence>
<comment type="similarity">
    <text evidence="2">Belongs to the GSP N family.</text>
</comment>
<dbReference type="GO" id="GO:0015628">
    <property type="term" value="P:protein secretion by the type II secretion system"/>
    <property type="evidence" value="ECO:0007669"/>
    <property type="project" value="InterPro"/>
</dbReference>
<proteinExistence type="inferred from homology"/>
<keyword evidence="4" id="KW-0813">Transport</keyword>
<dbReference type="RefSeq" id="WP_136555302.1">
    <property type="nucleotide sequence ID" value="NZ_STGJ01000019.1"/>
</dbReference>
<keyword evidence="12" id="KW-1185">Reference proteome</keyword>
<dbReference type="InterPro" id="IPR022792">
    <property type="entry name" value="T2SS_protein-GspN"/>
</dbReference>
<evidence type="ECO:0000256" key="6">
    <source>
        <dbReference type="ARBA" id="ARBA00022519"/>
    </source>
</evidence>
<evidence type="ECO:0000256" key="10">
    <source>
        <dbReference type="ARBA" id="ARBA00030772"/>
    </source>
</evidence>
<evidence type="ECO:0000256" key="5">
    <source>
        <dbReference type="ARBA" id="ARBA00022475"/>
    </source>
</evidence>
<dbReference type="GO" id="GO:0005886">
    <property type="term" value="C:plasma membrane"/>
    <property type="evidence" value="ECO:0007669"/>
    <property type="project" value="UniProtKB-SubCell"/>
</dbReference>
<sequence length="248" mass="26232">MRRLGQAALVALLLVLGVLAAWPASWLDVPLSAATGARWRLADAEGTLWRGSAQPVFVGDDGTVLPASRLGWNWQGAALWQGALAWTLESDAGEGRLSLRPDGWQLERFSAAVPVGALTGLSDTWRAARLGGVLVLSVGRFGRQADRFDGEATLEWRGASSPLTRIQPFGSYRLAASGAGERVALQLATLAGPLAIDGQGSWQPGQLPDFGGQATSPEADYPALKPLMLMLGLPDGPTSVRWRARATI</sequence>
<dbReference type="Pfam" id="PF01203">
    <property type="entry name" value="T2SSN"/>
    <property type="match status" value="1"/>
</dbReference>
<organism evidence="11 12">
    <name type="scientific">Crenobacter intestini</name>
    <dbReference type="NCBI Taxonomy" id="2563443"/>
    <lineage>
        <taxon>Bacteria</taxon>
        <taxon>Pseudomonadati</taxon>
        <taxon>Pseudomonadota</taxon>
        <taxon>Betaproteobacteria</taxon>
        <taxon>Neisseriales</taxon>
        <taxon>Neisseriaceae</taxon>
        <taxon>Crenobacter</taxon>
    </lineage>
</organism>
<protein>
    <recommendedName>
        <fullName evidence="3">Type II secretion system protein N</fullName>
    </recommendedName>
    <alternativeName>
        <fullName evidence="10">General secretion pathway protein N</fullName>
    </alternativeName>
</protein>
<keyword evidence="8" id="KW-0653">Protein transport</keyword>
<name>A0A4T0UK94_9NEIS</name>